<feature type="compositionally biased region" description="Polar residues" evidence="1">
    <location>
        <begin position="446"/>
        <end position="455"/>
    </location>
</feature>
<reference evidence="2" key="1">
    <citation type="journal article" date="2016" name="Gigascience">
        <title>De novo construction of an expanded transcriptome assembly for the western tarnished plant bug, Lygus hesperus.</title>
        <authorList>
            <person name="Tassone E.E."/>
            <person name="Geib S.M."/>
            <person name="Hall B."/>
            <person name="Fabrick J.A."/>
            <person name="Brent C.S."/>
            <person name="Hull J.J."/>
        </authorList>
    </citation>
    <scope>NUCLEOTIDE SEQUENCE</scope>
</reference>
<feature type="compositionally biased region" description="Basic residues" evidence="1">
    <location>
        <begin position="523"/>
        <end position="533"/>
    </location>
</feature>
<feature type="region of interest" description="Disordered" evidence="1">
    <location>
        <begin position="446"/>
        <end position="496"/>
    </location>
</feature>
<dbReference type="PANTHER" id="PTHR19321:SF41">
    <property type="entry name" value="FASCETTO-RELATED"/>
    <property type="match status" value="1"/>
</dbReference>
<dbReference type="InterPro" id="IPR007145">
    <property type="entry name" value="MAP65_Ase1_PRC1"/>
</dbReference>
<dbReference type="PANTHER" id="PTHR19321">
    <property type="entry name" value="PROTEIN REGULATOR OF CYTOKINESIS 1 PRC1-RELATED"/>
    <property type="match status" value="1"/>
</dbReference>
<sequence length="551" mass="64200">METDPMEKLVDDVAALTRDFIPVITDECKAMYRFEYNLQKKYADRVLTLVKDLYDDVLKELVGKKSQMVKEIEACLKEHSQLQQDLHLTIEKHFRDDDPLQIILHTLNDDMKAYREMKAERLKTLADLRKKETELCDLLGVEPLVITSALPSETNLHELDQHIFVLRKTKIDRSDKLNMSRERLNDMMRRLESVPSTEFEKEVCEGNLSVFKLTEQNMNKLEDVVVKYETLVGEATERVDLLESKLEKLWDRIRLPDDERRAFNETYYGIGRSAVSALTHEIERCEILKRANMKSVIEMVRKEIANLWDRMTFTTEARMDFNAYFTDTYNEDVLELHEMEQSRLEHYYEKYKDLFTMADKRDHLLSKMEEFAASAKDPNRYKNRGGQLLREEKERKSTEAQLAKIESQLKRALPEFHVENNGPFLWRGEDLFAILTAEKVPAPKTYSSRQLNVQRTPRAKENRPATKRKIGLADETFTLGTKRMTPSSSNDSGINMRQLSSDSILSSYSRFQEHIDAGSSPAKRARTPAKRTPSRIPAPRTPGSKTPRRFI</sequence>
<feature type="region of interest" description="Disordered" evidence="1">
    <location>
        <begin position="510"/>
        <end position="551"/>
    </location>
</feature>
<gene>
    <name evidence="2" type="primary">PRC1_1</name>
    <name evidence="2" type="ORF">g.73348</name>
</gene>
<dbReference type="GO" id="GO:0051256">
    <property type="term" value="P:mitotic spindle midzone assembly"/>
    <property type="evidence" value="ECO:0007669"/>
    <property type="project" value="TreeGrafter"/>
</dbReference>
<dbReference type="EMBL" id="GDHC01003593">
    <property type="protein sequence ID" value="JAQ15036.1"/>
    <property type="molecule type" value="Transcribed_RNA"/>
</dbReference>
<feature type="compositionally biased region" description="Polar residues" evidence="1">
    <location>
        <begin position="484"/>
        <end position="496"/>
    </location>
</feature>
<dbReference type="Gene3D" id="1.20.58.1520">
    <property type="match status" value="1"/>
</dbReference>
<dbReference type="GO" id="GO:0008017">
    <property type="term" value="F:microtubule binding"/>
    <property type="evidence" value="ECO:0007669"/>
    <property type="project" value="InterPro"/>
</dbReference>
<dbReference type="Pfam" id="PF03999">
    <property type="entry name" value="MAP65_ASE1"/>
    <property type="match status" value="1"/>
</dbReference>
<evidence type="ECO:0000256" key="1">
    <source>
        <dbReference type="SAM" id="MobiDB-lite"/>
    </source>
</evidence>
<evidence type="ECO:0000313" key="2">
    <source>
        <dbReference type="EMBL" id="JAQ15036.1"/>
    </source>
</evidence>
<dbReference type="GO" id="GO:1990023">
    <property type="term" value="C:mitotic spindle midzone"/>
    <property type="evidence" value="ECO:0007669"/>
    <property type="project" value="TreeGrafter"/>
</dbReference>
<name>A0A146M8E6_LYGHE</name>
<proteinExistence type="predicted"/>
<accession>A0A146M8E6</accession>
<dbReference type="GO" id="GO:0005737">
    <property type="term" value="C:cytoplasm"/>
    <property type="evidence" value="ECO:0007669"/>
    <property type="project" value="TreeGrafter"/>
</dbReference>
<organism evidence="2">
    <name type="scientific">Lygus hesperus</name>
    <name type="common">Western plant bug</name>
    <dbReference type="NCBI Taxonomy" id="30085"/>
    <lineage>
        <taxon>Eukaryota</taxon>
        <taxon>Metazoa</taxon>
        <taxon>Ecdysozoa</taxon>
        <taxon>Arthropoda</taxon>
        <taxon>Hexapoda</taxon>
        <taxon>Insecta</taxon>
        <taxon>Pterygota</taxon>
        <taxon>Neoptera</taxon>
        <taxon>Paraneoptera</taxon>
        <taxon>Hemiptera</taxon>
        <taxon>Heteroptera</taxon>
        <taxon>Panheteroptera</taxon>
        <taxon>Cimicomorpha</taxon>
        <taxon>Miridae</taxon>
        <taxon>Mirini</taxon>
        <taxon>Lygus</taxon>
    </lineage>
</organism>
<protein>
    <submittedName>
        <fullName evidence="2">Protein regulator of cytokinesis 1</fullName>
    </submittedName>
</protein>
<dbReference type="AlphaFoldDB" id="A0A146M8E6"/>